<proteinExistence type="predicted"/>
<evidence type="ECO:0000313" key="2">
    <source>
        <dbReference type="WBParaSite" id="JU765_v2.g7726.t1"/>
    </source>
</evidence>
<organism evidence="1 2">
    <name type="scientific">Panagrolaimus sp. JU765</name>
    <dbReference type="NCBI Taxonomy" id="591449"/>
    <lineage>
        <taxon>Eukaryota</taxon>
        <taxon>Metazoa</taxon>
        <taxon>Ecdysozoa</taxon>
        <taxon>Nematoda</taxon>
        <taxon>Chromadorea</taxon>
        <taxon>Rhabditida</taxon>
        <taxon>Tylenchina</taxon>
        <taxon>Panagrolaimomorpha</taxon>
        <taxon>Panagrolaimoidea</taxon>
        <taxon>Panagrolaimidae</taxon>
        <taxon>Panagrolaimus</taxon>
    </lineage>
</organism>
<evidence type="ECO:0000313" key="1">
    <source>
        <dbReference type="Proteomes" id="UP000887576"/>
    </source>
</evidence>
<accession>A0AC34RKQ0</accession>
<dbReference type="WBParaSite" id="JU765_v2.g7726.t1">
    <property type="protein sequence ID" value="JU765_v2.g7726.t1"/>
    <property type="gene ID" value="JU765_v2.g7726"/>
</dbReference>
<sequence>MYSENHRSRTPSSLRRKLPQTPDEQHYSMPNSPKGFDKNVPAGFYSSRLHRKVYEIRSSEYRLVLI</sequence>
<name>A0AC34RKQ0_9BILA</name>
<reference evidence="2" key="1">
    <citation type="submission" date="2022-11" db="UniProtKB">
        <authorList>
            <consortium name="WormBaseParasite"/>
        </authorList>
    </citation>
    <scope>IDENTIFICATION</scope>
</reference>
<protein>
    <submittedName>
        <fullName evidence="2">Uncharacterized protein</fullName>
    </submittedName>
</protein>
<dbReference type="Proteomes" id="UP000887576">
    <property type="component" value="Unplaced"/>
</dbReference>